<dbReference type="OrthoDB" id="1451040at2"/>
<gene>
    <name evidence="1" type="ORF">CSW08_05945</name>
</gene>
<evidence type="ECO:0000313" key="2">
    <source>
        <dbReference type="Proteomes" id="UP000233435"/>
    </source>
</evidence>
<dbReference type="RefSeq" id="WP_106658986.1">
    <property type="nucleotide sequence ID" value="NZ_PJEO01000016.1"/>
</dbReference>
<comment type="caution">
    <text evidence="1">The sequence shown here is derived from an EMBL/GenBank/DDBJ whole genome shotgun (WGS) entry which is preliminary data.</text>
</comment>
<name>A0A2N3HLW2_9FLAO</name>
<accession>A0A2N3HLW2</accession>
<keyword evidence="2" id="KW-1185">Reference proteome</keyword>
<proteinExistence type="predicted"/>
<dbReference type="AlphaFoldDB" id="A0A2N3HLW2"/>
<evidence type="ECO:0008006" key="3">
    <source>
        <dbReference type="Google" id="ProtNLM"/>
    </source>
</evidence>
<sequence length="311" mass="36661">MGNVCCLLDACTVINLIHIDEDDFLLKKIKSLELKKSKPIEILIDELVFKEIQVNVNDRLKSGLSKFSDSSRIGGIRKEIDQKLSFFRGKKNRSAEMISELGNEYYEQIKNQVGYTKKINGELCSTAYALYLSRLDEKKVFFYTDDYPAKDFFSGYFEFQQIGQIKDTVDFLILIYWLDDDFNKSQLNRVLSELYSQYAIEVALLKERLVKFHNEKVNGAFIKSKKEIAFKLKDLINKLQKLELQNIQSYFEYFEVNKTKCKELFEIIKQYYSVFQIESNNQSETLLEKIKRTNRLIEAQRIYKWNDLIAS</sequence>
<evidence type="ECO:0000313" key="1">
    <source>
        <dbReference type="EMBL" id="PKQ45960.1"/>
    </source>
</evidence>
<reference evidence="1 2" key="1">
    <citation type="submission" date="2017-12" db="EMBL/GenBank/DDBJ databases">
        <title>Confluentibacter flavum sp. nov., isolated from the saline lake.</title>
        <authorList>
            <person name="Yu L."/>
        </authorList>
    </citation>
    <scope>NUCLEOTIDE SEQUENCE [LARGE SCALE GENOMIC DNA]</scope>
    <source>
        <strain evidence="1 2">3B</strain>
    </source>
</reference>
<dbReference type="Proteomes" id="UP000233435">
    <property type="component" value="Unassembled WGS sequence"/>
</dbReference>
<organism evidence="1 2">
    <name type="scientific">Confluentibacter flavum</name>
    <dbReference type="NCBI Taxonomy" id="1909700"/>
    <lineage>
        <taxon>Bacteria</taxon>
        <taxon>Pseudomonadati</taxon>
        <taxon>Bacteroidota</taxon>
        <taxon>Flavobacteriia</taxon>
        <taxon>Flavobacteriales</taxon>
        <taxon>Flavobacteriaceae</taxon>
        <taxon>Confluentibacter</taxon>
    </lineage>
</organism>
<dbReference type="EMBL" id="PJEO01000016">
    <property type="protein sequence ID" value="PKQ45960.1"/>
    <property type="molecule type" value="Genomic_DNA"/>
</dbReference>
<protein>
    <recommendedName>
        <fullName evidence="3">DUF4935 domain-containing protein</fullName>
    </recommendedName>
</protein>